<gene>
    <name evidence="1" type="ORF">PSTG_13409</name>
</gene>
<dbReference type="AlphaFoldDB" id="A0A0L0V1T4"/>
<name>A0A0L0V1T4_9BASI</name>
<dbReference type="EMBL" id="AJIL01000142">
    <property type="protein sequence ID" value="KNE93235.1"/>
    <property type="molecule type" value="Genomic_DNA"/>
</dbReference>
<proteinExistence type="predicted"/>
<evidence type="ECO:0000313" key="2">
    <source>
        <dbReference type="Proteomes" id="UP000054564"/>
    </source>
</evidence>
<keyword evidence="2" id="KW-1185">Reference proteome</keyword>
<organism evidence="1 2">
    <name type="scientific">Puccinia striiformis f. sp. tritici PST-78</name>
    <dbReference type="NCBI Taxonomy" id="1165861"/>
    <lineage>
        <taxon>Eukaryota</taxon>
        <taxon>Fungi</taxon>
        <taxon>Dikarya</taxon>
        <taxon>Basidiomycota</taxon>
        <taxon>Pucciniomycotina</taxon>
        <taxon>Pucciniomycetes</taxon>
        <taxon>Pucciniales</taxon>
        <taxon>Pucciniaceae</taxon>
        <taxon>Puccinia</taxon>
    </lineage>
</organism>
<dbReference type="STRING" id="1165861.A0A0L0V1T4"/>
<protein>
    <submittedName>
        <fullName evidence="1">Uncharacterized protein</fullName>
    </submittedName>
</protein>
<reference evidence="2" key="1">
    <citation type="submission" date="2014-03" db="EMBL/GenBank/DDBJ databases">
        <title>The Genome Sequence of Puccinia striiformis f. sp. tritici PST-78.</title>
        <authorList>
            <consortium name="The Broad Institute Genome Sequencing Platform"/>
            <person name="Cuomo C."/>
            <person name="Hulbert S."/>
            <person name="Chen X."/>
            <person name="Walker B."/>
            <person name="Young S.K."/>
            <person name="Zeng Q."/>
            <person name="Gargeya S."/>
            <person name="Fitzgerald M."/>
            <person name="Haas B."/>
            <person name="Abouelleil A."/>
            <person name="Alvarado L."/>
            <person name="Arachchi H.M."/>
            <person name="Berlin A.M."/>
            <person name="Chapman S.B."/>
            <person name="Goldberg J."/>
            <person name="Griggs A."/>
            <person name="Gujja S."/>
            <person name="Hansen M."/>
            <person name="Howarth C."/>
            <person name="Imamovic A."/>
            <person name="Larimer J."/>
            <person name="McCowan C."/>
            <person name="Montmayeur A."/>
            <person name="Murphy C."/>
            <person name="Neiman D."/>
            <person name="Pearson M."/>
            <person name="Priest M."/>
            <person name="Roberts A."/>
            <person name="Saif S."/>
            <person name="Shea T."/>
            <person name="Sisk P."/>
            <person name="Sykes S."/>
            <person name="Wortman J."/>
            <person name="Nusbaum C."/>
            <person name="Birren B."/>
        </authorList>
    </citation>
    <scope>NUCLEOTIDE SEQUENCE [LARGE SCALE GENOMIC DNA]</scope>
    <source>
        <strain evidence="2">race PST-78</strain>
    </source>
</reference>
<accession>A0A0L0V1T4</accession>
<sequence>MLSGNGKSLPRLTHLKILCQFAKFLKPPSPSPSSSPGFGPFEYLKIIIKKILENLNLLKVECSRLKDCESAIEAHLFGLSTTTPAANNAVSASSSLSEIFKKSLVEKSTL</sequence>
<dbReference type="Proteomes" id="UP000054564">
    <property type="component" value="Unassembled WGS sequence"/>
</dbReference>
<comment type="caution">
    <text evidence="1">The sequence shown here is derived from an EMBL/GenBank/DDBJ whole genome shotgun (WGS) entry which is preliminary data.</text>
</comment>
<evidence type="ECO:0000313" key="1">
    <source>
        <dbReference type="EMBL" id="KNE93235.1"/>
    </source>
</evidence>